<accession>A0AAW2I0L6</accession>
<organism evidence="4">
    <name type="scientific">Menopon gallinae</name>
    <name type="common">poultry shaft louse</name>
    <dbReference type="NCBI Taxonomy" id="328185"/>
    <lineage>
        <taxon>Eukaryota</taxon>
        <taxon>Metazoa</taxon>
        <taxon>Ecdysozoa</taxon>
        <taxon>Arthropoda</taxon>
        <taxon>Hexapoda</taxon>
        <taxon>Insecta</taxon>
        <taxon>Pterygota</taxon>
        <taxon>Neoptera</taxon>
        <taxon>Paraneoptera</taxon>
        <taxon>Psocodea</taxon>
        <taxon>Troctomorpha</taxon>
        <taxon>Phthiraptera</taxon>
        <taxon>Amblycera</taxon>
        <taxon>Menoponidae</taxon>
        <taxon>Menopon</taxon>
    </lineage>
</organism>
<feature type="compositionally biased region" description="Acidic residues" evidence="3">
    <location>
        <begin position="1454"/>
        <end position="1468"/>
    </location>
</feature>
<dbReference type="GO" id="GO:0005634">
    <property type="term" value="C:nucleus"/>
    <property type="evidence" value="ECO:0007669"/>
    <property type="project" value="TreeGrafter"/>
</dbReference>
<feature type="compositionally biased region" description="Basic and acidic residues" evidence="3">
    <location>
        <begin position="1710"/>
        <end position="1719"/>
    </location>
</feature>
<feature type="compositionally biased region" description="Acidic residues" evidence="3">
    <location>
        <begin position="1528"/>
        <end position="1538"/>
    </location>
</feature>
<feature type="region of interest" description="Disordered" evidence="3">
    <location>
        <begin position="1673"/>
        <end position="1755"/>
    </location>
</feature>
<feature type="region of interest" description="Disordered" evidence="3">
    <location>
        <begin position="44"/>
        <end position="199"/>
    </location>
</feature>
<feature type="region of interest" description="Disordered" evidence="3">
    <location>
        <begin position="835"/>
        <end position="990"/>
    </location>
</feature>
<dbReference type="SMART" id="SM00248">
    <property type="entry name" value="ANK"/>
    <property type="match status" value="3"/>
</dbReference>
<feature type="compositionally biased region" description="Acidic residues" evidence="3">
    <location>
        <begin position="1565"/>
        <end position="1578"/>
    </location>
</feature>
<evidence type="ECO:0000256" key="2">
    <source>
        <dbReference type="PROSITE-ProRule" id="PRU00023"/>
    </source>
</evidence>
<feature type="compositionally biased region" description="Basic and acidic residues" evidence="3">
    <location>
        <begin position="436"/>
        <end position="445"/>
    </location>
</feature>
<feature type="region of interest" description="Disordered" evidence="3">
    <location>
        <begin position="1037"/>
        <end position="1063"/>
    </location>
</feature>
<dbReference type="InterPro" id="IPR038227">
    <property type="entry name" value="PUFD_som_sf"/>
</dbReference>
<feature type="compositionally biased region" description="Basic and acidic residues" evidence="3">
    <location>
        <begin position="603"/>
        <end position="612"/>
    </location>
</feature>
<sequence>METGGAEVAEGARQYLQGAASESVAGTPNPANSCNILPLDNARPVAMETTPNPLAYWPPPSSDSPLTNNSKDAGDAGPRKPFPDHSYPSDSIRGSGNWAGDAGKCGEAGGGGSGVATSEPLPSSYSRTHNLPPIAAITSSHNYRGVREAAQKHAADAKPPETTFPEGKPAEKEKTPDVEEVKPEERTQQERPKTANSDYVFSVPSVVHSHSNAKTLPVPRAPTPFTTVTSANNHLYHSQPETLTLNISTTSCVSSGSPSPSARVLPSPHFGGPSPTPNRLPVPGAPSPGESPRVPPSPHSNVPSPAPASSRLRSSPHPSLSSPAAENGPPPVRIPSSPHPPPPPPTSAPNRYGSALPYPTYPYLNAPRPSAKPSPPAEPRKVLPGQSVPLPIRSQNDTHSCRNPFELPVSKTYLPQQSFQHYSQVKPTNYYPYTKPGEKEYEAYKRGQQQQQQHQAYPSKGMYSMDGAQFGHANPQQQQAPPPLPTQQQQQHRTQPQQYANNSRPNEVRTWAKSDANDANQKASYLNMQNKNNFSKINYNGNEYQRITGSGYPDVQKAVSRQTNGGGFGYPEKSQKPSPTPTNSLSQRFPPVPQSNYDLNRQIFDRMTENSQHHPQQQRAEKLPQMSKTQVNKPHPYYRDYPGAAADKEKPKSYQEYQPNAFRSSAQYNFQVDETKSAEAFAKRGCPYGTGDAGASHQDHRQLTPGYGSGPNQQPVQEARSAAEYDKSRFVNPQNVQPAKNRPMMTAPAKPKRESPLDLSVKTVRQSADSTAKDDADAFGQNPRAFVGPESRYQISNGPTSAPKIDFTPNFSGFHTESLPKAEPVSSILPPVDSFKKLTPKSNHVDGKYAAPKPDHAKYMMDHYKSEVQKRPANDPLRSHPSQPKLPKIDAWRLAMDQQIEQKFNSARQQQQQQQQQQQANGVDPAAYGYPRQTGHIRNTGIYPRPPVQTSAAPYNPSSYLHQPQCQPATPQTPQDNVPHRDGVGHSPDPEQIIKQISKGVMPDHKLLQDKNVVSILRSSLEEKEAKLIQLREAARRKERLKEHEAGKKAYPSYEQMPRAFPQGKDSLPPFGALALERMCAPPSFPGHKLNVPRPVDTVKIDIESTQNYLSPAVKQDAEKSGIPSIDLSPQDDAQGPPIDLDGLAAFLAARIRTKAELKQVGPSLDNLRALSSHQSPKASGVVTSLAETPDRLQTPSQGTTSSGFSTTGSPPKLTRESRLLPPFRRRLFSHADEDASNASVSGIQAEDHPVRNQVPPRDVNGIRSSSETSVFDFRDTDSEGEMPVLERQTLEGMRRDRKTFGSKQNVSTTTPDEPGDAGKPAEPEKIAELETSEPDPFWNTAFDMFVEQLEKRPPKRSVRKKKPRLSNLDEKPKVSAPGTSESAVNETIKSEPIDESCDANAEMKVEPESESVEKHEKLSASRLRVYRNEQMSRENKDESQEASEEKEEKMVTDDEEKEGDTEDEEESDKAKTDSKKDAEKARKSDPKAKEKKALRNVRTTRATSCPKDESSYDSDIDPRDLKSDSSFTEDDDDDDDTSSFSGMESESTETESNDDSSNANFSSDAEDDDDDDDDSDSEGSRRRMRMQTRMQTRTSRQLRTTGMRLRSKAVPLPKATLRKCTKRKKKRKKRKEDEEYYSSAKKKKPSFGDGSHFRPGWEEECYKFKQQLRMPEKLISISRPPKRSTASLPDLDPYRNSPSMSLDSSDVSLPRKSEKMDSENDSEDDSKSQKRKSNDASSQDSDTALTSLFTLRNGKKSQTNSILNMLVNKYGRLSRRKQRERAITERKSPRILPKGSDKPELLPTPSLGIGKENVLKDKKKGKDSKKKLEESDSVYLGYFRRKTVNNFKEAFKEKGGLFPDEFSPEILKSRTRMQTKVLKKRATLVEVFGEERPASAPPLSRSEDGVSDGEREKKKKQQQQQQPKPQKKIPSGMMTRGKGGMLTRSGRPGLRSAAVLRSNKAVQISKRHLNAGRQQRNIDLLRLRAMKKFRDSDRSSDVSQPLTNQKRLKLRSVRRKFRSGFDYIRKKKKLKKDGDSVDGSVKEKKITAPRANSESIADIQSEIKNWVINKGLGETILHRAARLGYTDVAAYCLEKMDCSPSPRDNAGYTPLHEACSRGHLDIAKLLLMYGASVSESAKGGIRPLHEAAENGYTELIRLLLSYGADPLLETYTGHTALSLVSDEDARRLIQHHLADVQGNVAPPWSFQGPASLFDPAESGCDPLMDPPSPDATHSEFELEVSDTVLPPLYRLPDDYPDRDPWVLLRDLVACTKTKSREQLLKQLNASSREMKHSDFLEQAKCLNLLPAVERTSAKASKVVLVSYDEKVRQLLSVERVLV</sequence>
<dbReference type="Gene3D" id="1.25.40.20">
    <property type="entry name" value="Ankyrin repeat-containing domain"/>
    <property type="match status" value="1"/>
</dbReference>
<evidence type="ECO:0000256" key="1">
    <source>
        <dbReference type="ARBA" id="ARBA00034703"/>
    </source>
</evidence>
<dbReference type="Gene3D" id="3.10.260.40">
    <property type="entry name" value="BCL-6 corepressor, PCGF1 binding domain"/>
    <property type="match status" value="1"/>
</dbReference>
<dbReference type="PANTHER" id="PTHR24117:SF9">
    <property type="entry name" value="BCL-6 COREPRESSOR PCGF1 BINDING DOMAIN-CONTAINING PROTEIN"/>
    <property type="match status" value="1"/>
</dbReference>
<dbReference type="GO" id="GO:0003714">
    <property type="term" value="F:transcription corepressor activity"/>
    <property type="evidence" value="ECO:0007669"/>
    <property type="project" value="TreeGrafter"/>
</dbReference>
<feature type="region of interest" description="Disordered" evidence="3">
    <location>
        <begin position="19"/>
        <end position="38"/>
    </location>
</feature>
<feature type="compositionally biased region" description="Basic and acidic residues" evidence="3">
    <location>
        <begin position="145"/>
        <end position="159"/>
    </location>
</feature>
<feature type="compositionally biased region" description="Basic and acidic residues" evidence="3">
    <location>
        <begin position="1469"/>
        <end position="1494"/>
    </location>
</feature>
<feature type="repeat" description="ANK" evidence="2">
    <location>
        <begin position="2107"/>
        <end position="2139"/>
    </location>
</feature>
<feature type="compositionally biased region" description="Basic residues" evidence="3">
    <location>
        <begin position="1354"/>
        <end position="1365"/>
    </location>
</feature>
<feature type="compositionally biased region" description="Polar residues" evidence="3">
    <location>
        <begin position="24"/>
        <end position="35"/>
    </location>
</feature>
<proteinExistence type="inferred from homology"/>
<feature type="region of interest" description="Disordered" evidence="3">
    <location>
        <begin position="1769"/>
        <end position="1811"/>
    </location>
</feature>
<feature type="compositionally biased region" description="Low complexity" evidence="3">
    <location>
        <begin position="486"/>
        <end position="498"/>
    </location>
</feature>
<feature type="compositionally biased region" description="Pro residues" evidence="3">
    <location>
        <begin position="328"/>
        <end position="347"/>
    </location>
</feature>
<keyword evidence="2" id="KW-0040">ANK repeat</keyword>
<comment type="similarity">
    <text evidence="1">Belongs to the BCOR family.</text>
</comment>
<feature type="compositionally biased region" description="Basic and acidic residues" evidence="3">
    <location>
        <begin position="1726"/>
        <end position="1735"/>
    </location>
</feature>
<evidence type="ECO:0000313" key="4">
    <source>
        <dbReference type="EMBL" id="KAL0275634.1"/>
    </source>
</evidence>
<feature type="compositionally biased region" description="Low complexity" evidence="3">
    <location>
        <begin position="1698"/>
        <end position="1709"/>
    </location>
</feature>
<feature type="compositionally biased region" description="Low complexity" evidence="3">
    <location>
        <begin position="963"/>
        <end position="975"/>
    </location>
</feature>
<feature type="region of interest" description="Disordered" evidence="3">
    <location>
        <begin position="1890"/>
        <end position="1952"/>
    </location>
</feature>
<dbReference type="InterPro" id="IPR036770">
    <property type="entry name" value="Ankyrin_rpt-contain_sf"/>
</dbReference>
<dbReference type="PROSITE" id="PS50297">
    <property type="entry name" value="ANK_REP_REGION"/>
    <property type="match status" value="2"/>
</dbReference>
<feature type="region of interest" description="Disordered" evidence="3">
    <location>
        <begin position="548"/>
        <end position="659"/>
    </location>
</feature>
<name>A0AAW2I0L6_9NEOP</name>
<dbReference type="EMBL" id="JARGDH010000002">
    <property type="protein sequence ID" value="KAL0275634.1"/>
    <property type="molecule type" value="Genomic_DNA"/>
</dbReference>
<feature type="compositionally biased region" description="Basic residues" evidence="3">
    <location>
        <begin position="1617"/>
        <end position="1631"/>
    </location>
</feature>
<reference evidence="4" key="1">
    <citation type="journal article" date="2024" name="Gigascience">
        <title>Chromosome-level genome of the poultry shaft louse Menopon gallinae provides insight into the host-switching and adaptive evolution of parasitic lice.</title>
        <authorList>
            <person name="Xu Y."/>
            <person name="Ma L."/>
            <person name="Liu S."/>
            <person name="Liang Y."/>
            <person name="Liu Q."/>
            <person name="He Z."/>
            <person name="Tian L."/>
            <person name="Duan Y."/>
            <person name="Cai W."/>
            <person name="Li H."/>
            <person name="Song F."/>
        </authorList>
    </citation>
    <scope>NUCLEOTIDE SEQUENCE</scope>
    <source>
        <strain evidence="4">Cailab_2023a</strain>
    </source>
</reference>
<dbReference type="Pfam" id="PF00023">
    <property type="entry name" value="Ank"/>
    <property type="match status" value="1"/>
</dbReference>
<feature type="compositionally biased region" description="Pro residues" evidence="3">
    <location>
        <begin position="274"/>
        <end position="286"/>
    </location>
</feature>
<feature type="region of interest" description="Disordered" evidence="3">
    <location>
        <begin position="249"/>
        <end position="404"/>
    </location>
</feature>
<dbReference type="SUPFAM" id="SSF48403">
    <property type="entry name" value="Ankyrin repeat"/>
    <property type="match status" value="1"/>
</dbReference>
<feature type="compositionally biased region" description="Polar residues" evidence="3">
    <location>
        <begin position="1172"/>
        <end position="1187"/>
    </location>
</feature>
<feature type="compositionally biased region" description="Basic and acidic residues" evidence="3">
    <location>
        <begin position="1402"/>
        <end position="1420"/>
    </location>
</feature>
<dbReference type="InterPro" id="IPR047144">
    <property type="entry name" value="BCOR-like"/>
</dbReference>
<feature type="compositionally biased region" description="Low complexity" evidence="3">
    <location>
        <begin position="249"/>
        <end position="261"/>
    </location>
</feature>
<feature type="compositionally biased region" description="Polar residues" evidence="3">
    <location>
        <begin position="1378"/>
        <end position="1388"/>
    </location>
</feature>
<feature type="compositionally biased region" description="Basic and acidic residues" evidence="3">
    <location>
        <begin position="1507"/>
        <end position="1524"/>
    </location>
</feature>
<feature type="compositionally biased region" description="Basic and acidic residues" evidence="3">
    <location>
        <begin position="72"/>
        <end position="83"/>
    </location>
</feature>
<protein>
    <submittedName>
        <fullName evidence="4">Uncharacterized protein</fullName>
    </submittedName>
</protein>
<evidence type="ECO:0000256" key="3">
    <source>
        <dbReference type="SAM" id="MobiDB-lite"/>
    </source>
</evidence>
<feature type="compositionally biased region" description="Basic and acidic residues" evidence="3">
    <location>
        <begin position="1320"/>
        <end position="1329"/>
    </location>
</feature>
<dbReference type="PRINTS" id="PR01415">
    <property type="entry name" value="ANKYRIN"/>
</dbReference>
<feature type="compositionally biased region" description="Basic and acidic residues" evidence="3">
    <location>
        <begin position="1427"/>
        <end position="1440"/>
    </location>
</feature>
<feature type="compositionally biased region" description="Polar residues" evidence="3">
    <location>
        <begin position="1302"/>
        <end position="1312"/>
    </location>
</feature>
<dbReference type="PANTHER" id="PTHR24117">
    <property type="entry name" value="AGAP007537-PB"/>
    <property type="match status" value="1"/>
</dbReference>
<feature type="compositionally biased region" description="Basic and acidic residues" evidence="3">
    <location>
        <begin position="506"/>
        <end position="516"/>
    </location>
</feature>
<feature type="compositionally biased region" description="Polar residues" evidence="3">
    <location>
        <begin position="517"/>
        <end position="526"/>
    </location>
</feature>
<feature type="compositionally biased region" description="Polar residues" evidence="3">
    <location>
        <begin position="1736"/>
        <end position="1755"/>
    </location>
</feature>
<feature type="region of interest" description="Disordered" evidence="3">
    <location>
        <begin position="419"/>
        <end position="526"/>
    </location>
</feature>
<dbReference type="InterPro" id="IPR002110">
    <property type="entry name" value="Ankyrin_rpt"/>
</dbReference>
<gene>
    <name evidence="4" type="ORF">PYX00_003430</name>
</gene>
<feature type="region of interest" description="Disordered" evidence="3">
    <location>
        <begin position="689"/>
        <end position="809"/>
    </location>
</feature>
<feature type="compositionally biased region" description="Low complexity" evidence="3">
    <location>
        <begin position="909"/>
        <end position="919"/>
    </location>
</feature>
<feature type="compositionally biased region" description="Polar residues" evidence="3">
    <location>
        <begin position="899"/>
        <end position="908"/>
    </location>
</feature>
<comment type="caution">
    <text evidence="4">The sequence shown here is derived from an EMBL/GenBank/DDBJ whole genome shotgun (WGS) entry which is preliminary data.</text>
</comment>
<dbReference type="Pfam" id="PF12796">
    <property type="entry name" value="Ank_2"/>
    <property type="match status" value="1"/>
</dbReference>
<feature type="compositionally biased region" description="Polar residues" evidence="3">
    <location>
        <begin position="948"/>
        <end position="962"/>
    </location>
</feature>
<feature type="compositionally biased region" description="Basic and acidic residues" evidence="3">
    <location>
        <begin position="843"/>
        <end position="873"/>
    </location>
</feature>
<dbReference type="GO" id="GO:0000122">
    <property type="term" value="P:negative regulation of transcription by RNA polymerase II"/>
    <property type="evidence" value="ECO:0007669"/>
    <property type="project" value="TreeGrafter"/>
</dbReference>
<feature type="compositionally biased region" description="Low complexity" evidence="3">
    <location>
        <begin position="1588"/>
        <end position="1602"/>
    </location>
</feature>
<feature type="compositionally biased region" description="Basic and acidic residues" evidence="3">
    <location>
        <begin position="168"/>
        <end position="193"/>
    </location>
</feature>
<feature type="compositionally biased region" description="Basic and acidic residues" evidence="3">
    <location>
        <begin position="1037"/>
        <end position="1048"/>
    </location>
</feature>
<feature type="repeat" description="ANK" evidence="2">
    <location>
        <begin position="2140"/>
        <end position="2172"/>
    </location>
</feature>
<dbReference type="PROSITE" id="PS50088">
    <property type="entry name" value="ANK_REPEAT"/>
    <property type="match status" value="2"/>
</dbReference>
<feature type="compositionally biased region" description="Basic and acidic residues" evidence="3">
    <location>
        <begin position="1902"/>
        <end position="1913"/>
    </location>
</feature>
<feature type="compositionally biased region" description="Polar residues" evidence="3">
    <location>
        <begin position="120"/>
        <end position="129"/>
    </location>
</feature>
<feature type="region of interest" description="Disordered" evidence="3">
    <location>
        <begin position="1172"/>
        <end position="1656"/>
    </location>
</feature>
<feature type="compositionally biased region" description="Low complexity" evidence="3">
    <location>
        <begin position="299"/>
        <end position="325"/>
    </location>
</feature>
<feature type="compositionally biased region" description="Low complexity" evidence="3">
    <location>
        <begin position="1194"/>
        <end position="1212"/>
    </location>
</feature>
<feature type="region of interest" description="Disordered" evidence="3">
    <location>
        <begin position="1110"/>
        <end position="1139"/>
    </location>
</feature>